<dbReference type="SUPFAM" id="SSF53335">
    <property type="entry name" value="S-adenosyl-L-methionine-dependent methyltransferases"/>
    <property type="match status" value="1"/>
</dbReference>
<keyword evidence="4" id="KW-1185">Reference proteome</keyword>
<evidence type="ECO:0000313" key="3">
    <source>
        <dbReference type="EMBL" id="MDA0142163.1"/>
    </source>
</evidence>
<feature type="transmembrane region" description="Helical" evidence="2">
    <location>
        <begin position="88"/>
        <end position="107"/>
    </location>
</feature>
<gene>
    <name evidence="3" type="ORF">OJ962_32060</name>
</gene>
<feature type="transmembrane region" description="Helical" evidence="2">
    <location>
        <begin position="237"/>
        <end position="258"/>
    </location>
</feature>
<evidence type="ECO:0000256" key="2">
    <source>
        <dbReference type="SAM" id="Phobius"/>
    </source>
</evidence>
<dbReference type="NCBIfam" id="NF037959">
    <property type="entry name" value="MFS_SpdSyn"/>
    <property type="match status" value="1"/>
</dbReference>
<feature type="transmembrane region" description="Helical" evidence="2">
    <location>
        <begin position="194"/>
        <end position="217"/>
    </location>
</feature>
<dbReference type="SUPFAM" id="SSF103473">
    <property type="entry name" value="MFS general substrate transporter"/>
    <property type="match status" value="1"/>
</dbReference>
<dbReference type="Proteomes" id="UP001147700">
    <property type="component" value="Unassembled WGS sequence"/>
</dbReference>
<dbReference type="EMBL" id="JAPCID010000077">
    <property type="protein sequence ID" value="MDA0142163.1"/>
    <property type="molecule type" value="Genomic_DNA"/>
</dbReference>
<feature type="transmembrane region" description="Helical" evidence="2">
    <location>
        <begin position="295"/>
        <end position="313"/>
    </location>
</feature>
<keyword evidence="1" id="KW-0620">Polyamine biosynthesis</keyword>
<dbReference type="PANTHER" id="PTHR43317">
    <property type="entry name" value="THERMOSPERMINE SYNTHASE ACAULIS5"/>
    <property type="match status" value="1"/>
</dbReference>
<name>A0ABT4RUA6_9ACTN</name>
<sequence>MPRGLALARPAERGVTGDRRVVALFSATMLTSAILLFAVQPMVARFVLPTFGSAPQVWAVALVFFQAVLLLGYLYAHVSSSRLGVRRALTLHGVLLVLPVLVLPLGVPATDAGTSAGNPAWALLGLLTVSVGLPFFVVSTTAPLLQRWLVNTDHPAGRDPYFLYRASNFGSVLGLVSYPLLFEPRLALDDQGRWWTWGYVLLAVLLFACAAFVWRNAGAARPVERGADEQLTVRRRLTWLVLAAVPSGLVVAATTVLTTDVAPIPLLWVLPLGLYLITFMIAFSSGGRSRWVFRASVWLMPLAILAVAVVTVAEIRSPLWLILTVHLVAVFLVAMVCHGRLAQDRPAPQKLTTFYLVESAGGVLGGAFAALLAPLVFNALWEYPLFLVGAALLWPGVRGVKPRRVWDLAWPVGLGVAVYVALTELSYENAVLIAGAAVCVLFALRRPARLAAGLAALFLAGTWGVAAAGTPVIERERNFFGVRTVEQGSGVRSLVHGTTLHGNQLLRTGLPQPTTYYHPASPIGQLVTGGPRGITRRTAVVGLGTGTMAAYSQPGDEWTFYEIDPEIVRVARNPRYFTYLRDAPGATEVVIGDARLSLEEARDRTFSLIVADAFSSDAIPTHLITREAIDLYFRKLVDDGVLAFHISNRYIDLESVLGNLAREARLACYAGDLDAPLGEGIEEANASAWVALARRPEDLGDIAGDGRWQRCETGPDSHTWTDDYSNIISLLR</sequence>
<keyword evidence="2" id="KW-0812">Transmembrane</keyword>
<feature type="transmembrane region" description="Helical" evidence="2">
    <location>
        <begin position="119"/>
        <end position="142"/>
    </location>
</feature>
<feature type="transmembrane region" description="Helical" evidence="2">
    <location>
        <begin position="353"/>
        <end position="373"/>
    </location>
</feature>
<dbReference type="Gene3D" id="3.40.50.150">
    <property type="entry name" value="Vaccinia Virus protein VP39"/>
    <property type="match status" value="1"/>
</dbReference>
<feature type="transmembrane region" description="Helical" evidence="2">
    <location>
        <begin position="451"/>
        <end position="473"/>
    </location>
</feature>
<protein>
    <submittedName>
        <fullName evidence="3">Fused MFS/spermidine synthase</fullName>
    </submittedName>
</protein>
<evidence type="ECO:0000313" key="4">
    <source>
        <dbReference type="Proteomes" id="UP001147700"/>
    </source>
</evidence>
<dbReference type="InterPro" id="IPR029063">
    <property type="entry name" value="SAM-dependent_MTases_sf"/>
</dbReference>
<feature type="transmembrane region" description="Helical" evidence="2">
    <location>
        <begin position="21"/>
        <end position="44"/>
    </location>
</feature>
<proteinExistence type="predicted"/>
<feature type="transmembrane region" description="Helical" evidence="2">
    <location>
        <begin position="404"/>
        <end position="421"/>
    </location>
</feature>
<reference evidence="3" key="1">
    <citation type="submission" date="2022-10" db="EMBL/GenBank/DDBJ databases">
        <title>The WGS of Solirubrobacter sp. CPCC 204708.</title>
        <authorList>
            <person name="Jiang Z."/>
        </authorList>
    </citation>
    <scope>NUCLEOTIDE SEQUENCE</scope>
    <source>
        <strain evidence="3">CPCC 204708</strain>
    </source>
</reference>
<organism evidence="3 4">
    <name type="scientific">Solirubrobacter deserti</name>
    <dbReference type="NCBI Taxonomy" id="2282478"/>
    <lineage>
        <taxon>Bacteria</taxon>
        <taxon>Bacillati</taxon>
        <taxon>Actinomycetota</taxon>
        <taxon>Thermoleophilia</taxon>
        <taxon>Solirubrobacterales</taxon>
        <taxon>Solirubrobacteraceae</taxon>
        <taxon>Solirubrobacter</taxon>
    </lineage>
</organism>
<evidence type="ECO:0000256" key="1">
    <source>
        <dbReference type="ARBA" id="ARBA00023115"/>
    </source>
</evidence>
<keyword evidence="2" id="KW-1133">Transmembrane helix</keyword>
<feature type="transmembrane region" description="Helical" evidence="2">
    <location>
        <begin position="319"/>
        <end position="341"/>
    </location>
</feature>
<dbReference type="InterPro" id="IPR036259">
    <property type="entry name" value="MFS_trans_sf"/>
</dbReference>
<feature type="transmembrane region" description="Helical" evidence="2">
    <location>
        <begin position="379"/>
        <end position="397"/>
    </location>
</feature>
<accession>A0ABT4RUA6</accession>
<feature type="transmembrane region" description="Helical" evidence="2">
    <location>
        <begin position="427"/>
        <end position="444"/>
    </location>
</feature>
<feature type="transmembrane region" description="Helical" evidence="2">
    <location>
        <begin position="56"/>
        <end position="76"/>
    </location>
</feature>
<feature type="transmembrane region" description="Helical" evidence="2">
    <location>
        <begin position="264"/>
        <end position="283"/>
    </location>
</feature>
<keyword evidence="2" id="KW-0472">Membrane</keyword>
<comment type="caution">
    <text evidence="3">The sequence shown here is derived from an EMBL/GenBank/DDBJ whole genome shotgun (WGS) entry which is preliminary data.</text>
</comment>
<feature type="transmembrane region" description="Helical" evidence="2">
    <location>
        <begin position="162"/>
        <end position="182"/>
    </location>
</feature>
<dbReference type="PANTHER" id="PTHR43317:SF1">
    <property type="entry name" value="THERMOSPERMINE SYNTHASE ACAULIS5"/>
    <property type="match status" value="1"/>
</dbReference>